<dbReference type="AlphaFoldDB" id="A0A166T865"/>
<proteinExistence type="predicted"/>
<protein>
    <submittedName>
        <fullName evidence="1">Uncharacterized protein</fullName>
    </submittedName>
</protein>
<reference evidence="1 2" key="1">
    <citation type="journal article" date="2016" name="Mol. Biol. Evol.">
        <title>Comparative Genomics of Early-Diverging Mushroom-Forming Fungi Provides Insights into the Origins of Lignocellulose Decay Capabilities.</title>
        <authorList>
            <person name="Nagy L.G."/>
            <person name="Riley R."/>
            <person name="Tritt A."/>
            <person name="Adam C."/>
            <person name="Daum C."/>
            <person name="Floudas D."/>
            <person name="Sun H."/>
            <person name="Yadav J.S."/>
            <person name="Pangilinan J."/>
            <person name="Larsson K.H."/>
            <person name="Matsuura K."/>
            <person name="Barry K."/>
            <person name="Labutti K."/>
            <person name="Kuo R."/>
            <person name="Ohm R.A."/>
            <person name="Bhattacharya S.S."/>
            <person name="Shirouzu T."/>
            <person name="Yoshinaga Y."/>
            <person name="Martin F.M."/>
            <person name="Grigoriev I.V."/>
            <person name="Hibbett D.S."/>
        </authorList>
    </citation>
    <scope>NUCLEOTIDE SEQUENCE [LARGE SCALE GENOMIC DNA]</scope>
    <source>
        <strain evidence="1 2">CBS 109695</strain>
    </source>
</reference>
<sequence>MPSESKGDVAHYTVQRTLAKLQMVYVSVPPFLSPPVLRLPTPSTRLQLLLLAVGASDRAIVIIVTYVFSTARERLVREWEIKHRRSSGAGLGAMPELMAVRGALRTRTHVEVVPTAEGVEMVGDVVEEAHEQEGGHLAVPEAALIPVAWIGTSGRVCPANVTRLPTVVADAS</sequence>
<dbReference type="Proteomes" id="UP000076532">
    <property type="component" value="Unassembled WGS sequence"/>
</dbReference>
<evidence type="ECO:0000313" key="1">
    <source>
        <dbReference type="EMBL" id="KZP30306.1"/>
    </source>
</evidence>
<gene>
    <name evidence="1" type="ORF">FIBSPDRAFT_884224</name>
</gene>
<accession>A0A166T865</accession>
<name>A0A166T865_9AGAM</name>
<evidence type="ECO:0000313" key="2">
    <source>
        <dbReference type="Proteomes" id="UP000076532"/>
    </source>
</evidence>
<dbReference type="EMBL" id="KV417494">
    <property type="protein sequence ID" value="KZP30306.1"/>
    <property type="molecule type" value="Genomic_DNA"/>
</dbReference>
<organism evidence="1 2">
    <name type="scientific">Athelia psychrophila</name>
    <dbReference type="NCBI Taxonomy" id="1759441"/>
    <lineage>
        <taxon>Eukaryota</taxon>
        <taxon>Fungi</taxon>
        <taxon>Dikarya</taxon>
        <taxon>Basidiomycota</taxon>
        <taxon>Agaricomycotina</taxon>
        <taxon>Agaricomycetes</taxon>
        <taxon>Agaricomycetidae</taxon>
        <taxon>Atheliales</taxon>
        <taxon>Atheliaceae</taxon>
        <taxon>Athelia</taxon>
    </lineage>
</organism>
<keyword evidence="2" id="KW-1185">Reference proteome</keyword>